<dbReference type="PANTHER" id="PTHR21328">
    <property type="entry name" value="POLY ADP-RIBOSE POLYMERASE FAMILY, MEMBER PARP"/>
    <property type="match status" value="1"/>
</dbReference>
<evidence type="ECO:0000256" key="2">
    <source>
        <dbReference type="ARBA" id="ARBA00022679"/>
    </source>
</evidence>
<reference evidence="9" key="1">
    <citation type="submission" date="2021-02" db="EMBL/GenBank/DDBJ databases">
        <authorList>
            <person name="Nowell W R."/>
        </authorList>
    </citation>
    <scope>NUCLEOTIDE SEQUENCE</scope>
</reference>
<evidence type="ECO:0000259" key="8">
    <source>
        <dbReference type="Pfam" id="PF18084"/>
    </source>
</evidence>
<dbReference type="InterPro" id="IPR041400">
    <property type="entry name" value="PARP16_N"/>
</dbReference>
<dbReference type="InterPro" id="IPR051838">
    <property type="entry name" value="ARTD_PARP"/>
</dbReference>
<evidence type="ECO:0000313" key="10">
    <source>
        <dbReference type="Proteomes" id="UP000663828"/>
    </source>
</evidence>
<evidence type="ECO:0000256" key="4">
    <source>
        <dbReference type="ARBA" id="ARBA00023027"/>
    </source>
</evidence>
<keyword evidence="10" id="KW-1185">Reference proteome</keyword>
<proteinExistence type="inferred from homology"/>
<dbReference type="SUPFAM" id="SSF56399">
    <property type="entry name" value="ADP-ribosylation"/>
    <property type="match status" value="1"/>
</dbReference>
<dbReference type="GO" id="GO:0003950">
    <property type="term" value="F:NAD+ poly-ADP-ribosyltransferase activity"/>
    <property type="evidence" value="ECO:0007669"/>
    <property type="project" value="InterPro"/>
</dbReference>
<sequence>MSTGKDIDEERRLLFERLSTLNQSELHAFDLQLTLLRTAFESYKRETVFKPCPSFLVGLTDDELHNVFRLPPVTAFASVFDQFSDLQVFLLNWLLTRDTFKLNIVPVETALSHVKHQLSVPKPDFAFEINYNQVRNERFHDLTGNNRYKTFYAYHGTRLDNLHSILHIGFLGHMNKLSLFGSGTYFSLEPSVSLHYSPFASVWANSLLGKRVSCLLLCEIIDHPDHVKCAIENGTGNNQDRRIVSDTQAGAVPEKYVVVTSNELVRVKYVLIYSEPNDLMQLDQVARSRLRTFFSTHRYNLYLLFYFILLLLIGFFNSNLFKFYWRLFKKRSNHLLFGSWHLAQ</sequence>
<dbReference type="AlphaFoldDB" id="A0A813VK15"/>
<keyword evidence="4" id="KW-0520">NAD</keyword>
<dbReference type="InterPro" id="IPR012317">
    <property type="entry name" value="Poly(ADP-ribose)pol_cat_dom"/>
</dbReference>
<evidence type="ECO:0000256" key="5">
    <source>
        <dbReference type="ARBA" id="ARBA00024347"/>
    </source>
</evidence>
<evidence type="ECO:0000256" key="1">
    <source>
        <dbReference type="ARBA" id="ARBA00022676"/>
    </source>
</evidence>
<dbReference type="Proteomes" id="UP000663828">
    <property type="component" value="Unassembled WGS sequence"/>
</dbReference>
<comment type="similarity">
    <text evidence="5">Belongs to the ARTD/PARP family.</text>
</comment>
<organism evidence="9 10">
    <name type="scientific">Adineta ricciae</name>
    <name type="common">Rotifer</name>
    <dbReference type="NCBI Taxonomy" id="249248"/>
    <lineage>
        <taxon>Eukaryota</taxon>
        <taxon>Metazoa</taxon>
        <taxon>Spiralia</taxon>
        <taxon>Gnathifera</taxon>
        <taxon>Rotifera</taxon>
        <taxon>Eurotatoria</taxon>
        <taxon>Bdelloidea</taxon>
        <taxon>Adinetida</taxon>
        <taxon>Adinetidae</taxon>
        <taxon>Adineta</taxon>
    </lineage>
</organism>
<dbReference type="Gene3D" id="3.90.228.10">
    <property type="match status" value="1"/>
</dbReference>
<evidence type="ECO:0000256" key="6">
    <source>
        <dbReference type="SAM" id="Phobius"/>
    </source>
</evidence>
<evidence type="ECO:0000313" key="9">
    <source>
        <dbReference type="EMBL" id="CAF0842799.1"/>
    </source>
</evidence>
<protein>
    <recommendedName>
        <fullName evidence="11">Poly [ADP-ribose] polymerase</fullName>
    </recommendedName>
</protein>
<keyword evidence="6" id="KW-1133">Transmembrane helix</keyword>
<keyword evidence="1" id="KW-0328">Glycosyltransferase</keyword>
<evidence type="ECO:0000256" key="3">
    <source>
        <dbReference type="ARBA" id="ARBA00022695"/>
    </source>
</evidence>
<evidence type="ECO:0000259" key="7">
    <source>
        <dbReference type="Pfam" id="PF00644"/>
    </source>
</evidence>
<keyword evidence="2" id="KW-0808">Transferase</keyword>
<feature type="transmembrane region" description="Helical" evidence="6">
    <location>
        <begin position="299"/>
        <end position="321"/>
    </location>
</feature>
<evidence type="ECO:0008006" key="11">
    <source>
        <dbReference type="Google" id="ProtNLM"/>
    </source>
</evidence>
<comment type="caution">
    <text evidence="9">The sequence shown here is derived from an EMBL/GenBank/DDBJ whole genome shotgun (WGS) entry which is preliminary data.</text>
</comment>
<dbReference type="GO" id="GO:0016779">
    <property type="term" value="F:nucleotidyltransferase activity"/>
    <property type="evidence" value="ECO:0007669"/>
    <property type="project" value="UniProtKB-KW"/>
</dbReference>
<keyword evidence="3" id="KW-0548">Nucleotidyltransferase</keyword>
<keyword evidence="6" id="KW-0812">Transmembrane</keyword>
<feature type="domain" description="PARP16 N-terminal" evidence="8">
    <location>
        <begin position="23"/>
        <end position="95"/>
    </location>
</feature>
<feature type="domain" description="PARP catalytic" evidence="7">
    <location>
        <begin position="127"/>
        <end position="273"/>
    </location>
</feature>
<keyword evidence="6" id="KW-0472">Membrane</keyword>
<dbReference type="Pfam" id="PF00644">
    <property type="entry name" value="PARP"/>
    <property type="match status" value="1"/>
</dbReference>
<dbReference type="EMBL" id="CAJNOR010000214">
    <property type="protein sequence ID" value="CAF0842799.1"/>
    <property type="molecule type" value="Genomic_DNA"/>
</dbReference>
<gene>
    <name evidence="9" type="ORF">XAT740_LOCUS5062</name>
</gene>
<accession>A0A813VK15</accession>
<name>A0A813VK15_ADIRI</name>
<dbReference type="Pfam" id="PF18084">
    <property type="entry name" value="ARTD15_N"/>
    <property type="match status" value="1"/>
</dbReference>